<dbReference type="EMBL" id="BOMM01000047">
    <property type="protein sequence ID" value="GIE13224.1"/>
    <property type="molecule type" value="Genomic_DNA"/>
</dbReference>
<evidence type="ECO:0000259" key="1">
    <source>
        <dbReference type="PROSITE" id="PS50943"/>
    </source>
</evidence>
<dbReference type="InterPro" id="IPR036388">
    <property type="entry name" value="WH-like_DNA-bd_sf"/>
</dbReference>
<reference evidence="2" key="1">
    <citation type="submission" date="2021-01" db="EMBL/GenBank/DDBJ databases">
        <title>Whole genome shotgun sequence of Actinoplanes ferrugineus NBRC 15555.</title>
        <authorList>
            <person name="Komaki H."/>
            <person name="Tamura T."/>
        </authorList>
    </citation>
    <scope>NUCLEOTIDE SEQUENCE</scope>
    <source>
        <strain evidence="2">NBRC 15555</strain>
    </source>
</reference>
<dbReference type="PRINTS" id="PR00364">
    <property type="entry name" value="DISEASERSIST"/>
</dbReference>
<feature type="domain" description="HTH cro/C1-type" evidence="1">
    <location>
        <begin position="10"/>
        <end position="65"/>
    </location>
</feature>
<dbReference type="InterPro" id="IPR001387">
    <property type="entry name" value="Cro/C1-type_HTH"/>
</dbReference>
<dbReference type="Pfam" id="PF13401">
    <property type="entry name" value="AAA_22"/>
    <property type="match status" value="1"/>
</dbReference>
<dbReference type="PROSITE" id="PS50943">
    <property type="entry name" value="HTH_CROC1"/>
    <property type="match status" value="1"/>
</dbReference>
<dbReference type="InterPro" id="IPR011990">
    <property type="entry name" value="TPR-like_helical_dom_sf"/>
</dbReference>
<dbReference type="InterPro" id="IPR027417">
    <property type="entry name" value="P-loop_NTPase"/>
</dbReference>
<accession>A0A919J5Z8</accession>
<dbReference type="GO" id="GO:0003677">
    <property type="term" value="F:DNA binding"/>
    <property type="evidence" value="ECO:0007669"/>
    <property type="project" value="InterPro"/>
</dbReference>
<dbReference type="InterPro" id="IPR010982">
    <property type="entry name" value="Lambda_DNA-bd_dom_sf"/>
</dbReference>
<dbReference type="CDD" id="cd00093">
    <property type="entry name" value="HTH_XRE"/>
    <property type="match status" value="1"/>
</dbReference>
<dbReference type="SUPFAM" id="SSF52540">
    <property type="entry name" value="P-loop containing nucleoside triphosphate hydrolases"/>
    <property type="match status" value="1"/>
</dbReference>
<dbReference type="RefSeq" id="WP_203819669.1">
    <property type="nucleotide sequence ID" value="NZ_BAAABP010000052.1"/>
</dbReference>
<comment type="caution">
    <text evidence="2">The sequence shown here is derived from an EMBL/GenBank/DDBJ whole genome shotgun (WGS) entry which is preliminary data.</text>
</comment>
<dbReference type="PANTHER" id="PTHR47691">
    <property type="entry name" value="REGULATOR-RELATED"/>
    <property type="match status" value="1"/>
</dbReference>
<organism evidence="2 3">
    <name type="scientific">Paractinoplanes ferrugineus</name>
    <dbReference type="NCBI Taxonomy" id="113564"/>
    <lineage>
        <taxon>Bacteria</taxon>
        <taxon>Bacillati</taxon>
        <taxon>Actinomycetota</taxon>
        <taxon>Actinomycetes</taxon>
        <taxon>Micromonosporales</taxon>
        <taxon>Micromonosporaceae</taxon>
        <taxon>Paractinoplanes</taxon>
    </lineage>
</organism>
<dbReference type="InterPro" id="IPR049945">
    <property type="entry name" value="AAA_22"/>
</dbReference>
<keyword evidence="3" id="KW-1185">Reference proteome</keyword>
<dbReference type="PANTHER" id="PTHR47691:SF3">
    <property type="entry name" value="HTH-TYPE TRANSCRIPTIONAL REGULATOR RV0890C-RELATED"/>
    <property type="match status" value="1"/>
</dbReference>
<protein>
    <recommendedName>
        <fullName evidence="1">HTH cro/C1-type domain-containing protein</fullName>
    </recommendedName>
</protein>
<dbReference type="Proteomes" id="UP000598174">
    <property type="component" value="Unassembled WGS sequence"/>
</dbReference>
<gene>
    <name evidence="2" type="ORF">Afe05nite_50640</name>
</gene>
<dbReference type="AlphaFoldDB" id="A0A919J5Z8"/>
<dbReference type="SMART" id="SM00530">
    <property type="entry name" value="HTH_XRE"/>
    <property type="match status" value="1"/>
</dbReference>
<dbReference type="Gene3D" id="1.10.10.10">
    <property type="entry name" value="Winged helix-like DNA-binding domain superfamily/Winged helix DNA-binding domain"/>
    <property type="match status" value="1"/>
</dbReference>
<name>A0A919J5Z8_9ACTN</name>
<dbReference type="SUPFAM" id="SSF47413">
    <property type="entry name" value="lambda repressor-like DNA-binding domains"/>
    <property type="match status" value="1"/>
</dbReference>
<evidence type="ECO:0000313" key="3">
    <source>
        <dbReference type="Proteomes" id="UP000598174"/>
    </source>
</evidence>
<dbReference type="SUPFAM" id="SSF48452">
    <property type="entry name" value="TPR-like"/>
    <property type="match status" value="1"/>
</dbReference>
<proteinExistence type="predicted"/>
<dbReference type="Pfam" id="PF13560">
    <property type="entry name" value="HTH_31"/>
    <property type="match status" value="1"/>
</dbReference>
<dbReference type="Gene3D" id="3.40.50.300">
    <property type="entry name" value="P-loop containing nucleotide triphosphate hydrolases"/>
    <property type="match status" value="1"/>
</dbReference>
<dbReference type="Gene3D" id="1.10.260.40">
    <property type="entry name" value="lambda repressor-like DNA-binding domains"/>
    <property type="match status" value="1"/>
</dbReference>
<dbReference type="Gene3D" id="1.25.40.10">
    <property type="entry name" value="Tetratricopeptide repeat domain"/>
    <property type="match status" value="1"/>
</dbReference>
<sequence length="748" mass="79479">MAGPTLGGRLRGYRTAADLTIEELAERAGVSPRALSDLERDRVRRPQRRTLTAVLEALALPPADRDLVRRAADAERLPAGACPMPEPPPHFTGRGDALAAIRALAGPPDVAAGPAVVVVLTGQPGVGKTALALRAVHDLAADYPDGRLFVDLRGTQERPAASTEVLRRLLLALGVAESRIPAGPDERARVYRGLLHHRRVLLVLDNAADEEQVRPLLPGDGPGLVLLTCRRWLSGLEAVHWLPQEPLPPADATALLRAVGRPHTGDPNEIAALAVHCGHLPLALRVTGQRLHDEPELTVPALNAQLARTRNRITVLDGGAPGLAAALEVSYRSLPPAGRRTLRRLALVPGADFTADAAAALCGVDPVVAEDALDALVESGLAAIRPPDRFSLHDLIRDFADACLHRDEPDGGRAARAGLVRWLLETTVRAGLHFEPGGPGPVAGPAGPALEDTDQARAWLDAELDNWFPALRLAAAAGRHDLVIAVADALHWFSDQRLRAGIWTEVFRLGAAAATSRGDRRTQAAHLNYLAWAQTICDADPRAGVVTAGEAWRCAQAAGDLAQQGWALLYDASARTALGEHAAALRLRQRAWVAFRKVGEREGLPQAMRCLGQSLSALGRTGDALRVHRATLRLLRDPDYPMSAVVRAYSDALTCLRIGIGLAAGKRWPDSVDALREAVAGARDCGLRTVELGALIELARALRHLGAAAEAADRLATAAELADELDDADAATRVRAELAALRSAAAPR</sequence>
<evidence type="ECO:0000313" key="2">
    <source>
        <dbReference type="EMBL" id="GIE13224.1"/>
    </source>
</evidence>
<dbReference type="GO" id="GO:0016887">
    <property type="term" value="F:ATP hydrolysis activity"/>
    <property type="evidence" value="ECO:0007669"/>
    <property type="project" value="InterPro"/>
</dbReference>